<dbReference type="RefSeq" id="WP_170135672.1">
    <property type="nucleotide sequence ID" value="NZ_FOMX01000024.1"/>
</dbReference>
<name>A0A1I2EYF4_9BACT</name>
<evidence type="ECO:0000259" key="2">
    <source>
        <dbReference type="Pfam" id="PF13628"/>
    </source>
</evidence>
<gene>
    <name evidence="3" type="ORF">SAMN02745121_06329</name>
</gene>
<feature type="domain" description="DUF4142" evidence="2">
    <location>
        <begin position="39"/>
        <end position="180"/>
    </location>
</feature>
<sequence>MSICRSVVAVAMLAVGSPSAQAAPAPALPSAALPSPPASDAELLGVLAAIHAINREAAAPARERGTDRRMRALAETITRHAAAGQRRLAALSVLLEQRAVGGDTTDGLRFAARRAFPAPTSRARGREFDDAWLEGQIETLTLVIDAINNKSRPYARAPALQQELVVVVEQAAADLFAAEALRAALARPTS</sequence>
<dbReference type="EMBL" id="FOMX01000024">
    <property type="protein sequence ID" value="SFE97743.1"/>
    <property type="molecule type" value="Genomic_DNA"/>
</dbReference>
<evidence type="ECO:0000256" key="1">
    <source>
        <dbReference type="SAM" id="SignalP"/>
    </source>
</evidence>
<dbReference type="Proteomes" id="UP000199400">
    <property type="component" value="Unassembled WGS sequence"/>
</dbReference>
<feature type="signal peptide" evidence="1">
    <location>
        <begin position="1"/>
        <end position="22"/>
    </location>
</feature>
<proteinExistence type="predicted"/>
<dbReference type="STRING" id="54.SAMN02745121_06329"/>
<keyword evidence="4" id="KW-1185">Reference proteome</keyword>
<evidence type="ECO:0000313" key="4">
    <source>
        <dbReference type="Proteomes" id="UP000199400"/>
    </source>
</evidence>
<feature type="chain" id="PRO_5011704411" description="DUF4142 domain-containing protein" evidence="1">
    <location>
        <begin position="23"/>
        <end position="190"/>
    </location>
</feature>
<reference evidence="4" key="1">
    <citation type="submission" date="2016-10" db="EMBL/GenBank/DDBJ databases">
        <authorList>
            <person name="Varghese N."/>
            <person name="Submissions S."/>
        </authorList>
    </citation>
    <scope>NUCLEOTIDE SEQUENCE [LARGE SCALE GENOMIC DNA]</scope>
    <source>
        <strain evidence="4">ATCC 25963</strain>
    </source>
</reference>
<protein>
    <recommendedName>
        <fullName evidence="2">DUF4142 domain-containing protein</fullName>
    </recommendedName>
</protein>
<dbReference type="InterPro" id="IPR025419">
    <property type="entry name" value="DUF4142"/>
</dbReference>
<evidence type="ECO:0000313" key="3">
    <source>
        <dbReference type="EMBL" id="SFE97743.1"/>
    </source>
</evidence>
<dbReference type="AlphaFoldDB" id="A0A1I2EYF4"/>
<accession>A0A1I2EYF4</accession>
<organism evidence="3 4">
    <name type="scientific">Nannocystis exedens</name>
    <dbReference type="NCBI Taxonomy" id="54"/>
    <lineage>
        <taxon>Bacteria</taxon>
        <taxon>Pseudomonadati</taxon>
        <taxon>Myxococcota</taxon>
        <taxon>Polyangia</taxon>
        <taxon>Nannocystales</taxon>
        <taxon>Nannocystaceae</taxon>
        <taxon>Nannocystis</taxon>
    </lineage>
</organism>
<dbReference type="Pfam" id="PF13628">
    <property type="entry name" value="DUF4142"/>
    <property type="match status" value="1"/>
</dbReference>
<keyword evidence="1" id="KW-0732">Signal</keyword>